<accession>A0ABQ4T0P7</accession>
<dbReference type="EMBL" id="BPQR01000108">
    <property type="protein sequence ID" value="GJE08972.1"/>
    <property type="molecule type" value="Genomic_DNA"/>
</dbReference>
<name>A0ABQ4T0P7_9HYPH</name>
<protein>
    <submittedName>
        <fullName evidence="1">Uncharacterized protein</fullName>
    </submittedName>
</protein>
<sequence length="49" mass="5576">MARMERHRLAEAEPELDGFLVARTRSDIDAERMPGFVQDYLGAILKDQG</sequence>
<reference evidence="1" key="2">
    <citation type="submission" date="2021-08" db="EMBL/GenBank/DDBJ databases">
        <authorList>
            <person name="Tani A."/>
            <person name="Ola A."/>
            <person name="Ogura Y."/>
            <person name="Katsura K."/>
            <person name="Hayashi T."/>
        </authorList>
    </citation>
    <scope>NUCLEOTIDE SEQUENCE</scope>
    <source>
        <strain evidence="1">LMG 23639</strain>
    </source>
</reference>
<gene>
    <name evidence="1" type="ORF">AOPFMNJM_4321</name>
</gene>
<evidence type="ECO:0000313" key="2">
    <source>
        <dbReference type="Proteomes" id="UP001055102"/>
    </source>
</evidence>
<proteinExistence type="predicted"/>
<evidence type="ECO:0000313" key="1">
    <source>
        <dbReference type="EMBL" id="GJE08972.1"/>
    </source>
</evidence>
<keyword evidence="2" id="KW-1185">Reference proteome</keyword>
<organism evidence="1 2">
    <name type="scientific">Methylobacterium jeotgali</name>
    <dbReference type="NCBI Taxonomy" id="381630"/>
    <lineage>
        <taxon>Bacteria</taxon>
        <taxon>Pseudomonadati</taxon>
        <taxon>Pseudomonadota</taxon>
        <taxon>Alphaproteobacteria</taxon>
        <taxon>Hyphomicrobiales</taxon>
        <taxon>Methylobacteriaceae</taxon>
        <taxon>Methylobacterium</taxon>
    </lineage>
</organism>
<dbReference type="Proteomes" id="UP001055102">
    <property type="component" value="Unassembled WGS sequence"/>
</dbReference>
<comment type="caution">
    <text evidence="1">The sequence shown here is derived from an EMBL/GenBank/DDBJ whole genome shotgun (WGS) entry which is preliminary data.</text>
</comment>
<reference evidence="1" key="1">
    <citation type="journal article" date="2021" name="Front. Microbiol.">
        <title>Comprehensive Comparative Genomics and Phenotyping of Methylobacterium Species.</title>
        <authorList>
            <person name="Alessa O."/>
            <person name="Ogura Y."/>
            <person name="Fujitani Y."/>
            <person name="Takami H."/>
            <person name="Hayashi T."/>
            <person name="Sahin N."/>
            <person name="Tani A."/>
        </authorList>
    </citation>
    <scope>NUCLEOTIDE SEQUENCE</scope>
    <source>
        <strain evidence="1">LMG 23639</strain>
    </source>
</reference>